<evidence type="ECO:0000313" key="2">
    <source>
        <dbReference type="EMBL" id="PKI44155.1"/>
    </source>
</evidence>
<organism evidence="2 3">
    <name type="scientific">Punica granatum</name>
    <name type="common">Pomegranate</name>
    <dbReference type="NCBI Taxonomy" id="22663"/>
    <lineage>
        <taxon>Eukaryota</taxon>
        <taxon>Viridiplantae</taxon>
        <taxon>Streptophyta</taxon>
        <taxon>Embryophyta</taxon>
        <taxon>Tracheophyta</taxon>
        <taxon>Spermatophyta</taxon>
        <taxon>Magnoliopsida</taxon>
        <taxon>eudicotyledons</taxon>
        <taxon>Gunneridae</taxon>
        <taxon>Pentapetalae</taxon>
        <taxon>rosids</taxon>
        <taxon>malvids</taxon>
        <taxon>Myrtales</taxon>
        <taxon>Lythraceae</taxon>
        <taxon>Punica</taxon>
    </lineage>
</organism>
<feature type="region of interest" description="Disordered" evidence="1">
    <location>
        <begin position="1"/>
        <end position="52"/>
    </location>
</feature>
<protein>
    <submittedName>
        <fullName evidence="2">Uncharacterized protein</fullName>
    </submittedName>
</protein>
<keyword evidence="3" id="KW-1185">Reference proteome</keyword>
<name>A0A2I0IJH7_PUNGR</name>
<dbReference type="EMBL" id="PGOL01002943">
    <property type="protein sequence ID" value="PKI44155.1"/>
    <property type="molecule type" value="Genomic_DNA"/>
</dbReference>
<sequence>MEAETMLKANDRSDGVGEVGSDRGYETGSDETDDETYEPRSNEYEENENDDEELFAEAFEFVDKVATDIAESSRQKKSKWRANVGIKISSENEVSETVLRAEETYDDIVIPEFDYQRHITEELSRTERE</sequence>
<dbReference type="Proteomes" id="UP000233551">
    <property type="component" value="Unassembled WGS sequence"/>
</dbReference>
<gene>
    <name evidence="2" type="ORF">CRG98_035448</name>
</gene>
<evidence type="ECO:0000313" key="3">
    <source>
        <dbReference type="Proteomes" id="UP000233551"/>
    </source>
</evidence>
<dbReference type="AlphaFoldDB" id="A0A2I0IJH7"/>
<proteinExistence type="predicted"/>
<reference evidence="2 3" key="1">
    <citation type="submission" date="2017-11" db="EMBL/GenBank/DDBJ databases">
        <title>De-novo sequencing of pomegranate (Punica granatum L.) genome.</title>
        <authorList>
            <person name="Akparov Z."/>
            <person name="Amiraslanov A."/>
            <person name="Hajiyeva S."/>
            <person name="Abbasov M."/>
            <person name="Kaur K."/>
            <person name="Hamwieh A."/>
            <person name="Solovyev V."/>
            <person name="Salamov A."/>
            <person name="Braich B."/>
            <person name="Kosarev P."/>
            <person name="Mahmoud A."/>
            <person name="Hajiyev E."/>
            <person name="Babayeva S."/>
            <person name="Izzatullayeva V."/>
            <person name="Mammadov A."/>
            <person name="Mammadov A."/>
            <person name="Sharifova S."/>
            <person name="Ojaghi J."/>
            <person name="Eynullazada K."/>
            <person name="Bayramov B."/>
            <person name="Abdulazimova A."/>
            <person name="Shahmuradov I."/>
        </authorList>
    </citation>
    <scope>NUCLEOTIDE SEQUENCE [LARGE SCALE GENOMIC DNA]</scope>
    <source>
        <strain evidence="3">cv. AG2017</strain>
        <tissue evidence="2">Leaf</tissue>
    </source>
</reference>
<accession>A0A2I0IJH7</accession>
<feature type="compositionally biased region" description="Basic and acidic residues" evidence="1">
    <location>
        <begin position="9"/>
        <end position="25"/>
    </location>
</feature>
<comment type="caution">
    <text evidence="2">The sequence shown here is derived from an EMBL/GenBank/DDBJ whole genome shotgun (WGS) entry which is preliminary data.</text>
</comment>
<evidence type="ECO:0000256" key="1">
    <source>
        <dbReference type="SAM" id="MobiDB-lite"/>
    </source>
</evidence>